<reference evidence="1 2" key="1">
    <citation type="journal article" date="2013" name="BMC Genomics">
        <title>Comparative genomics of parasitic silkworm microsporidia reveal an association between genome expansion and host adaptation.</title>
        <authorList>
            <person name="Pan G."/>
            <person name="Xu J."/>
            <person name="Li T."/>
            <person name="Xia Q."/>
            <person name="Liu S.L."/>
            <person name="Zhang G."/>
            <person name="Li S."/>
            <person name="Li C."/>
            <person name="Liu H."/>
            <person name="Yang L."/>
            <person name="Liu T."/>
            <person name="Zhang X."/>
            <person name="Wu Z."/>
            <person name="Fan W."/>
            <person name="Dang X."/>
            <person name="Xiang H."/>
            <person name="Tao M."/>
            <person name="Li Y."/>
            <person name="Hu J."/>
            <person name="Li Z."/>
            <person name="Lin L."/>
            <person name="Luo J."/>
            <person name="Geng L."/>
            <person name="Wang L."/>
            <person name="Long M."/>
            <person name="Wan Y."/>
            <person name="He N."/>
            <person name="Zhang Z."/>
            <person name="Lu C."/>
            <person name="Keeling P.J."/>
            <person name="Wang J."/>
            <person name="Xiang Z."/>
            <person name="Zhou Z."/>
        </authorList>
    </citation>
    <scope>NUCLEOTIDE SEQUENCE [LARGE SCALE GENOMIC DNA]</scope>
    <source>
        <strain evidence="2">CQ1 / CVCC 102059</strain>
    </source>
</reference>
<keyword evidence="2" id="KW-1185">Reference proteome</keyword>
<dbReference type="EMBL" id="KB908986">
    <property type="protein sequence ID" value="EOB13375.1"/>
    <property type="molecule type" value="Genomic_DNA"/>
</dbReference>
<sequence length="126" mass="15091">MIQEDYENLDKILCDYFSIFLYTFSSVYPDHPVSYIPPVFVNDFDYNLVSCIEIDEECLHRNKHIMALDDNGFEVKLYKGVHYFVKGSKRYYAYDVIKRMNIYEFDLASYDPDSSKSLRVYDFLNH</sequence>
<dbReference type="VEuPathDB" id="MicrosporidiaDB:NBO_78g0002"/>
<dbReference type="HOGENOM" id="CLU_1982201_0_0_1"/>
<dbReference type="AlphaFoldDB" id="R0MGZ6"/>
<gene>
    <name evidence="1" type="ORF">NBO_78g0002</name>
</gene>
<proteinExistence type="predicted"/>
<accession>R0MGZ6</accession>
<evidence type="ECO:0000313" key="1">
    <source>
        <dbReference type="EMBL" id="EOB13375.1"/>
    </source>
</evidence>
<name>R0MGZ6_NOSB1</name>
<protein>
    <submittedName>
        <fullName evidence="1">Uncharacterized protein</fullName>
    </submittedName>
</protein>
<evidence type="ECO:0000313" key="2">
    <source>
        <dbReference type="Proteomes" id="UP000016927"/>
    </source>
</evidence>
<dbReference type="Proteomes" id="UP000016927">
    <property type="component" value="Unassembled WGS sequence"/>
</dbReference>
<organism evidence="1 2">
    <name type="scientific">Nosema bombycis (strain CQ1 / CVCC 102059)</name>
    <name type="common">Microsporidian parasite</name>
    <name type="synonym">Pebrine of silkworm</name>
    <dbReference type="NCBI Taxonomy" id="578461"/>
    <lineage>
        <taxon>Eukaryota</taxon>
        <taxon>Fungi</taxon>
        <taxon>Fungi incertae sedis</taxon>
        <taxon>Microsporidia</taxon>
        <taxon>Nosematidae</taxon>
        <taxon>Nosema</taxon>
    </lineage>
</organism>